<accession>A0A328V8V6</accession>
<dbReference type="Proteomes" id="UP000248706">
    <property type="component" value="Unassembled WGS sequence"/>
</dbReference>
<dbReference type="Gene3D" id="3.50.50.60">
    <property type="entry name" value="FAD/NAD(P)-binding domain"/>
    <property type="match status" value="1"/>
</dbReference>
<dbReference type="AlphaFoldDB" id="A0A328V8V6"/>
<dbReference type="SUPFAM" id="SSF51905">
    <property type="entry name" value="FAD/NAD(P)-binding domain"/>
    <property type="match status" value="1"/>
</dbReference>
<comment type="caution">
    <text evidence="1">The sequence shown here is derived from an EMBL/GenBank/DDBJ whole genome shotgun (WGS) entry which is preliminary data.</text>
</comment>
<evidence type="ECO:0000313" key="2">
    <source>
        <dbReference type="Proteomes" id="UP000248706"/>
    </source>
</evidence>
<protein>
    <recommendedName>
        <fullName evidence="3">FAD-binding domain-containing protein</fullName>
    </recommendedName>
</protein>
<evidence type="ECO:0008006" key="3">
    <source>
        <dbReference type="Google" id="ProtNLM"/>
    </source>
</evidence>
<sequence length="114" mass="12158">MHKQLDKALIIGAGIGRAALVLFLNSAGIESEVYEARELPEGFSLILASSGVALLRELGRDHAVLAPGSAVSHAMILTGKNKRLGEATRADGRLQECFPEGVPLVRVLWEGAER</sequence>
<keyword evidence="2" id="KW-1185">Reference proteome</keyword>
<organism evidence="1 2">
    <name type="scientific">Thermogemmatispora tikiterensis</name>
    <dbReference type="NCBI Taxonomy" id="1825093"/>
    <lineage>
        <taxon>Bacteria</taxon>
        <taxon>Bacillati</taxon>
        <taxon>Chloroflexota</taxon>
        <taxon>Ktedonobacteria</taxon>
        <taxon>Thermogemmatisporales</taxon>
        <taxon>Thermogemmatisporaceae</taxon>
        <taxon>Thermogemmatispora</taxon>
    </lineage>
</organism>
<dbReference type="EMBL" id="MCIF01000002">
    <property type="protein sequence ID" value="RAQ93978.1"/>
    <property type="molecule type" value="Genomic_DNA"/>
</dbReference>
<dbReference type="InterPro" id="IPR036188">
    <property type="entry name" value="FAD/NAD-bd_sf"/>
</dbReference>
<evidence type="ECO:0000313" key="1">
    <source>
        <dbReference type="EMBL" id="RAQ93978.1"/>
    </source>
</evidence>
<proteinExistence type="predicted"/>
<name>A0A328V8V6_9CHLR</name>
<gene>
    <name evidence="1" type="ORF">A4R35_00440</name>
</gene>
<reference evidence="1 2" key="1">
    <citation type="submission" date="2016-08" db="EMBL/GenBank/DDBJ databases">
        <title>Analysis of Carbohydrate Active Enzymes in Thermogemmatispora T81 Reveals Carbohydrate Degradation Ability.</title>
        <authorList>
            <person name="Tomazini A."/>
            <person name="Lal S."/>
            <person name="Stott M."/>
            <person name="Henrissat B."/>
            <person name="Polikarpov I."/>
            <person name="Sparling R."/>
            <person name="Levin D.B."/>
        </authorList>
    </citation>
    <scope>NUCLEOTIDE SEQUENCE [LARGE SCALE GENOMIC DNA]</scope>
    <source>
        <strain evidence="1 2">T81</strain>
    </source>
</reference>